<dbReference type="PANTHER" id="PTHR14237:SF19">
    <property type="entry name" value="MITOCHONDRIAL AMIDOXIME REDUCING COMPONENT 1"/>
    <property type="match status" value="1"/>
</dbReference>
<reference evidence="1" key="1">
    <citation type="submission" date="2020-11" db="EMBL/GenBank/DDBJ databases">
        <authorList>
            <person name="Tran Van P."/>
        </authorList>
    </citation>
    <scope>NUCLEOTIDE SEQUENCE</scope>
</reference>
<organism evidence="1">
    <name type="scientific">Cyprideis torosa</name>
    <dbReference type="NCBI Taxonomy" id="163714"/>
    <lineage>
        <taxon>Eukaryota</taxon>
        <taxon>Metazoa</taxon>
        <taxon>Ecdysozoa</taxon>
        <taxon>Arthropoda</taxon>
        <taxon>Crustacea</taxon>
        <taxon>Oligostraca</taxon>
        <taxon>Ostracoda</taxon>
        <taxon>Podocopa</taxon>
        <taxon>Podocopida</taxon>
        <taxon>Cytherocopina</taxon>
        <taxon>Cytheroidea</taxon>
        <taxon>Cytherideidae</taxon>
        <taxon>Cyprideis</taxon>
    </lineage>
</organism>
<gene>
    <name evidence="1" type="ORF">CTOB1V02_LOCUS1524</name>
</gene>
<sequence>MGSLLTVNRPSKQILVLGAACAIAIVYAMRKKDAVGGVSEDVPKVWRKVAEVSGLYVYPVRSGHAISVERAECTKHGIKTGPYRDRAFMLLNQRGERISSKKYPSLVLLNLRLNDTSLTLRFKDKQDLTIDMNECKDRKRFELYGAMFDARCLGPVVSEWLTESFIPPDERGEQTLFLVYHDQPTNQRLMKTSHFQDLLQPTDNPLFASEAPYLLCSEASLSDLQQRIKRNQDANVSDFQQRIKRNQDANESEPEVQALDFRPNILIRQAEHAPNLLPFAEDDWRWIKLGKDENDESGVILRKAGDCPRHVAKCAITAVSHEHGVKRRSLEPMMSLKMYRQHPDPETNRWFKYQPRFGAFFAAESQGFVSVGNFVYVGVR</sequence>
<dbReference type="GO" id="GO:0003824">
    <property type="term" value="F:catalytic activity"/>
    <property type="evidence" value="ECO:0007669"/>
    <property type="project" value="InterPro"/>
</dbReference>
<evidence type="ECO:0000313" key="1">
    <source>
        <dbReference type="EMBL" id="CAD7223541.1"/>
    </source>
</evidence>
<dbReference type="Pfam" id="PF03473">
    <property type="entry name" value="MOSC"/>
    <property type="match status" value="1"/>
</dbReference>
<dbReference type="PANTHER" id="PTHR14237">
    <property type="entry name" value="MOLYBDOPTERIN COFACTOR SULFURASE MOSC"/>
    <property type="match status" value="1"/>
</dbReference>
<dbReference type="InterPro" id="IPR005302">
    <property type="entry name" value="MoCF_Sase_C"/>
</dbReference>
<dbReference type="InterPro" id="IPR005303">
    <property type="entry name" value="MOCOS_middle"/>
</dbReference>
<dbReference type="GO" id="GO:0030170">
    <property type="term" value="F:pyridoxal phosphate binding"/>
    <property type="evidence" value="ECO:0007669"/>
    <property type="project" value="InterPro"/>
</dbReference>
<dbReference type="PROSITE" id="PS51340">
    <property type="entry name" value="MOSC"/>
    <property type="match status" value="1"/>
</dbReference>
<dbReference type="GO" id="GO:0030151">
    <property type="term" value="F:molybdenum ion binding"/>
    <property type="evidence" value="ECO:0007669"/>
    <property type="project" value="InterPro"/>
</dbReference>
<accession>A0A7R8W6Z9</accession>
<dbReference type="SUPFAM" id="SSF141673">
    <property type="entry name" value="MOSC N-terminal domain-like"/>
    <property type="match status" value="1"/>
</dbReference>
<dbReference type="EMBL" id="OB660219">
    <property type="protein sequence ID" value="CAD7223541.1"/>
    <property type="molecule type" value="Genomic_DNA"/>
</dbReference>
<proteinExistence type="predicted"/>
<dbReference type="AlphaFoldDB" id="A0A7R8W6Z9"/>
<dbReference type="OrthoDB" id="17255at2759"/>
<protein>
    <submittedName>
        <fullName evidence="1">Uncharacterized protein</fullName>
    </submittedName>
</protein>
<name>A0A7R8W6Z9_9CRUS</name>
<dbReference type="Pfam" id="PF03476">
    <property type="entry name" value="MOSC_N"/>
    <property type="match status" value="1"/>
</dbReference>